<dbReference type="Pfam" id="PF24475">
    <property type="entry name" value="RBD_DEAH11"/>
    <property type="match status" value="1"/>
</dbReference>
<keyword evidence="7" id="KW-0677">Repeat</keyword>
<feature type="region of interest" description="Disordered" evidence="20">
    <location>
        <begin position="2045"/>
        <end position="2123"/>
    </location>
</feature>
<reference evidence="25" key="1">
    <citation type="journal article" date="2023" name="Proc. Natl. Acad. Sci. U.S.A.">
        <title>Genomic and structural basis for evolution of tropane alkaloid biosynthesis.</title>
        <authorList>
            <person name="Wanga Y.-J."/>
            <person name="Taina T."/>
            <person name="Yua J.-Y."/>
            <person name="Lia J."/>
            <person name="Xua B."/>
            <person name="Chenc J."/>
            <person name="D'Auriad J.C."/>
            <person name="Huanga J.-P."/>
            <person name="Huanga S.-X."/>
        </authorList>
    </citation>
    <scope>NUCLEOTIDE SEQUENCE [LARGE SCALE GENOMIC DNA]</scope>
    <source>
        <strain evidence="25">cv. KIB-2019</strain>
    </source>
</reference>
<evidence type="ECO:0000256" key="18">
    <source>
        <dbReference type="ARBA" id="ARBA00047984"/>
    </source>
</evidence>
<dbReference type="FunFam" id="1.10.10.2130:FF:000001">
    <property type="entry name" value="Pre-mRNA-splicing factor ATP-dependent RNA helicase"/>
    <property type="match status" value="1"/>
</dbReference>
<keyword evidence="6" id="KW-0479">Metal-binding</keyword>
<keyword evidence="9" id="KW-0863">Zinc-finger</keyword>
<dbReference type="InterPro" id="IPR007502">
    <property type="entry name" value="Helicase-assoc_dom"/>
</dbReference>
<dbReference type="EC" id="3.6.4.13" evidence="4"/>
<name>A0A9Q1RND3_9SOLA</name>
<evidence type="ECO:0000256" key="4">
    <source>
        <dbReference type="ARBA" id="ARBA00012552"/>
    </source>
</evidence>
<evidence type="ECO:0000256" key="3">
    <source>
        <dbReference type="ARBA" id="ARBA00009626"/>
    </source>
</evidence>
<evidence type="ECO:0000256" key="7">
    <source>
        <dbReference type="ARBA" id="ARBA00022737"/>
    </source>
</evidence>
<dbReference type="Pfam" id="PF24637">
    <property type="entry name" value="RRM_DEAH11"/>
    <property type="match status" value="1"/>
</dbReference>
<evidence type="ECO:0000256" key="6">
    <source>
        <dbReference type="ARBA" id="ARBA00022723"/>
    </source>
</evidence>
<comment type="subcellular location">
    <subcellularLocation>
        <location evidence="1">Nucleus</location>
    </subcellularLocation>
</comment>
<dbReference type="Gene3D" id="3.40.50.300">
    <property type="entry name" value="P-loop containing nucleotide triphosphate hydrolases"/>
    <property type="match status" value="2"/>
</dbReference>
<dbReference type="SUPFAM" id="SSF57850">
    <property type="entry name" value="RING/U-box"/>
    <property type="match status" value="2"/>
</dbReference>
<dbReference type="InterPro" id="IPR013083">
    <property type="entry name" value="Znf_RING/FYVE/PHD"/>
</dbReference>
<feature type="domain" description="RING-type" evidence="23">
    <location>
        <begin position="1521"/>
        <end position="1739"/>
    </location>
</feature>
<dbReference type="GO" id="GO:0008270">
    <property type="term" value="F:zinc ion binding"/>
    <property type="evidence" value="ECO:0007669"/>
    <property type="project" value="UniProtKB-KW"/>
</dbReference>
<dbReference type="SMART" id="SM00490">
    <property type="entry name" value="HELICc"/>
    <property type="match status" value="1"/>
</dbReference>
<feature type="region of interest" description="Disordered" evidence="20">
    <location>
        <begin position="1742"/>
        <end position="1770"/>
    </location>
</feature>
<keyword evidence="5" id="KW-0808">Transferase</keyword>
<dbReference type="InterPro" id="IPR042035">
    <property type="entry name" value="DEAH_win-hel_dom"/>
</dbReference>
<dbReference type="GO" id="GO:0016592">
    <property type="term" value="C:mediator complex"/>
    <property type="evidence" value="ECO:0007669"/>
    <property type="project" value="InterPro"/>
</dbReference>
<evidence type="ECO:0000259" key="23">
    <source>
        <dbReference type="PROSITE" id="PS51873"/>
    </source>
</evidence>
<dbReference type="GO" id="GO:0016787">
    <property type="term" value="F:hydrolase activity"/>
    <property type="evidence" value="ECO:0007669"/>
    <property type="project" value="UniProtKB-KW"/>
</dbReference>
<keyword evidence="19" id="KW-0175">Coiled coil</keyword>
<dbReference type="InterPro" id="IPR017907">
    <property type="entry name" value="Znf_RING_CS"/>
</dbReference>
<evidence type="ECO:0000256" key="16">
    <source>
        <dbReference type="ARBA" id="ARBA00023163"/>
    </source>
</evidence>
<feature type="compositionally biased region" description="Polar residues" evidence="20">
    <location>
        <begin position="1751"/>
        <end position="1763"/>
    </location>
</feature>
<evidence type="ECO:0000256" key="8">
    <source>
        <dbReference type="ARBA" id="ARBA00022741"/>
    </source>
</evidence>
<dbReference type="PROSITE" id="PS51192">
    <property type="entry name" value="HELICASE_ATP_BIND_1"/>
    <property type="match status" value="1"/>
</dbReference>
<evidence type="ECO:0000256" key="15">
    <source>
        <dbReference type="ARBA" id="ARBA00023015"/>
    </source>
</evidence>
<dbReference type="Pfam" id="PF24641">
    <property type="entry name" value="KH_DEAH11_2nd"/>
    <property type="match status" value="1"/>
</dbReference>
<dbReference type="CDD" id="cd18791">
    <property type="entry name" value="SF2_C_RHA"/>
    <property type="match status" value="1"/>
</dbReference>
<evidence type="ECO:0000256" key="2">
    <source>
        <dbReference type="ARBA" id="ARBA00008792"/>
    </source>
</evidence>
<evidence type="ECO:0000256" key="17">
    <source>
        <dbReference type="ARBA" id="ARBA00023242"/>
    </source>
</evidence>
<dbReference type="EMBL" id="JAJAGQ010000004">
    <property type="protein sequence ID" value="KAJ8564997.1"/>
    <property type="molecule type" value="Genomic_DNA"/>
</dbReference>
<keyword evidence="16" id="KW-0804">Transcription</keyword>
<feature type="compositionally biased region" description="Pro residues" evidence="20">
    <location>
        <begin position="2082"/>
        <end position="2093"/>
    </location>
</feature>
<dbReference type="InterPro" id="IPR011545">
    <property type="entry name" value="DEAD/DEAH_box_helicase_dom"/>
</dbReference>
<keyword evidence="13" id="KW-0862">Zinc</keyword>
<evidence type="ECO:0000256" key="9">
    <source>
        <dbReference type="ARBA" id="ARBA00022771"/>
    </source>
</evidence>
<dbReference type="Pfam" id="PF00271">
    <property type="entry name" value="Helicase_C"/>
    <property type="match status" value="1"/>
</dbReference>
<feature type="compositionally biased region" description="Acidic residues" evidence="20">
    <location>
        <begin position="2104"/>
        <end position="2123"/>
    </location>
</feature>
<dbReference type="GO" id="GO:0003712">
    <property type="term" value="F:transcription coregulator activity"/>
    <property type="evidence" value="ECO:0007669"/>
    <property type="project" value="InterPro"/>
</dbReference>
<evidence type="ECO:0000259" key="21">
    <source>
        <dbReference type="PROSITE" id="PS51192"/>
    </source>
</evidence>
<dbReference type="InterPro" id="IPR019258">
    <property type="entry name" value="Mediator_Med4"/>
</dbReference>
<dbReference type="Pfam" id="PF24638">
    <property type="entry name" value="KH_DEAH11_1st"/>
    <property type="match status" value="1"/>
</dbReference>
<keyword evidence="17" id="KW-0539">Nucleus</keyword>
<dbReference type="Pfam" id="PF01485">
    <property type="entry name" value="IBR"/>
    <property type="match status" value="1"/>
</dbReference>
<dbReference type="InterPro" id="IPR036612">
    <property type="entry name" value="KH_dom_type_1_sf"/>
</dbReference>
<dbReference type="GO" id="GO:0016740">
    <property type="term" value="F:transferase activity"/>
    <property type="evidence" value="ECO:0007669"/>
    <property type="project" value="UniProtKB-KW"/>
</dbReference>
<evidence type="ECO:0000256" key="13">
    <source>
        <dbReference type="ARBA" id="ARBA00022833"/>
    </source>
</evidence>
<keyword evidence="15" id="KW-0805">Transcription regulation</keyword>
<dbReference type="PROSITE" id="PS51873">
    <property type="entry name" value="TRIAD"/>
    <property type="match status" value="1"/>
</dbReference>
<dbReference type="SMART" id="SM00487">
    <property type="entry name" value="DEXDc"/>
    <property type="match status" value="1"/>
</dbReference>
<dbReference type="InterPro" id="IPR056247">
    <property type="entry name" value="KH_DEAH11/12_2nd"/>
</dbReference>
<keyword evidence="14" id="KW-0067">ATP-binding</keyword>
<comment type="similarity">
    <text evidence="3">Belongs to the Mediator complex subunit 4 family.</text>
</comment>
<dbReference type="InterPro" id="IPR002867">
    <property type="entry name" value="IBR_dom"/>
</dbReference>
<keyword evidence="10" id="KW-0833">Ubl conjugation pathway</keyword>
<comment type="catalytic activity">
    <reaction evidence="18">
        <text>ATP + H2O = ADP + phosphate + H(+)</text>
        <dbReference type="Rhea" id="RHEA:13065"/>
        <dbReference type="ChEBI" id="CHEBI:15377"/>
        <dbReference type="ChEBI" id="CHEBI:15378"/>
        <dbReference type="ChEBI" id="CHEBI:30616"/>
        <dbReference type="ChEBI" id="CHEBI:43474"/>
        <dbReference type="ChEBI" id="CHEBI:456216"/>
        <dbReference type="EC" id="3.6.4.13"/>
    </reaction>
</comment>
<dbReference type="Pfam" id="PF00270">
    <property type="entry name" value="DEAD"/>
    <property type="match status" value="1"/>
</dbReference>
<evidence type="ECO:0000256" key="14">
    <source>
        <dbReference type="ARBA" id="ARBA00022840"/>
    </source>
</evidence>
<dbReference type="GO" id="GO:0003723">
    <property type="term" value="F:RNA binding"/>
    <property type="evidence" value="ECO:0007669"/>
    <property type="project" value="InterPro"/>
</dbReference>
<comment type="similarity">
    <text evidence="2">Belongs to the DEAD box helicase family. DEAH subfamily.</text>
</comment>
<feature type="domain" description="Helicase ATP-binding" evidence="21">
    <location>
        <begin position="281"/>
        <end position="445"/>
    </location>
</feature>
<dbReference type="InterPro" id="IPR056246">
    <property type="entry name" value="KH_DEAH11/12_1st"/>
</dbReference>
<keyword evidence="8" id="KW-0547">Nucleotide-binding</keyword>
<feature type="domain" description="Helicase C-terminal" evidence="22">
    <location>
        <begin position="475"/>
        <end position="641"/>
    </location>
</feature>
<dbReference type="Pfam" id="PF24471">
    <property type="entry name" value="KH_DEAH11"/>
    <property type="match status" value="1"/>
</dbReference>
<feature type="coiled-coil region" evidence="19">
    <location>
        <begin position="166"/>
        <end position="223"/>
    </location>
</feature>
<dbReference type="Proteomes" id="UP001152561">
    <property type="component" value="Unassembled WGS sequence"/>
</dbReference>
<dbReference type="Gene3D" id="1.10.10.2130">
    <property type="entry name" value="DEAH helicase family, winged-helix domain"/>
    <property type="match status" value="1"/>
</dbReference>
<keyword evidence="12" id="KW-0347">Helicase</keyword>
<evidence type="ECO:0000259" key="22">
    <source>
        <dbReference type="PROSITE" id="PS51194"/>
    </source>
</evidence>
<evidence type="ECO:0000313" key="24">
    <source>
        <dbReference type="EMBL" id="KAJ8564997.1"/>
    </source>
</evidence>
<dbReference type="SUPFAM" id="SSF54791">
    <property type="entry name" value="Eukaryotic type KH-domain (KH-domain type I)"/>
    <property type="match status" value="1"/>
</dbReference>
<accession>A0A9Q1RND3</accession>
<dbReference type="FunFam" id="3.40.50.300:FF:001279">
    <property type="entry name" value="ATP-dependent RNA helicase DEAH12 chloroplastic"/>
    <property type="match status" value="1"/>
</dbReference>
<dbReference type="InterPro" id="IPR044066">
    <property type="entry name" value="TRIAD_supradom"/>
</dbReference>
<gene>
    <name evidence="24" type="ORF">K7X08_001457</name>
</gene>
<dbReference type="SMART" id="SM00847">
    <property type="entry name" value="HA2"/>
    <property type="match status" value="1"/>
</dbReference>
<dbReference type="InterPro" id="IPR014001">
    <property type="entry name" value="Helicase_ATP-bd"/>
</dbReference>
<proteinExistence type="inferred from homology"/>
<evidence type="ECO:0000256" key="5">
    <source>
        <dbReference type="ARBA" id="ARBA00022679"/>
    </source>
</evidence>
<dbReference type="InterPro" id="IPR056244">
    <property type="entry name" value="RRM_DEAH11/12"/>
</dbReference>
<dbReference type="SUPFAM" id="SSF52540">
    <property type="entry name" value="P-loop containing nucleoside triphosphate hydrolases"/>
    <property type="match status" value="1"/>
</dbReference>
<protein>
    <recommendedName>
        <fullName evidence="4">RNA helicase</fullName>
        <ecNumber evidence="4">3.6.4.13</ecNumber>
    </recommendedName>
</protein>
<dbReference type="CDD" id="cd20335">
    <property type="entry name" value="BRcat_RBR"/>
    <property type="match status" value="1"/>
</dbReference>
<dbReference type="InterPro" id="IPR027417">
    <property type="entry name" value="P-loop_NTPase"/>
</dbReference>
<dbReference type="InterPro" id="IPR011709">
    <property type="entry name" value="DEAD-box_helicase_OB_fold"/>
</dbReference>
<keyword evidence="25" id="KW-1185">Reference proteome</keyword>
<dbReference type="GO" id="GO:0005524">
    <property type="term" value="F:ATP binding"/>
    <property type="evidence" value="ECO:0007669"/>
    <property type="project" value="UniProtKB-KW"/>
</dbReference>
<dbReference type="FunFam" id="3.40.50.300:FF:002114">
    <property type="entry name" value="ATP-dependent RNA helicase DEAH12 chloroplastic"/>
    <property type="match status" value="1"/>
</dbReference>
<dbReference type="InterPro" id="IPR002464">
    <property type="entry name" value="DNA/RNA_helicase_DEAH_CS"/>
</dbReference>
<evidence type="ECO:0000313" key="25">
    <source>
        <dbReference type="Proteomes" id="UP001152561"/>
    </source>
</evidence>
<dbReference type="PANTHER" id="PTHR18934">
    <property type="entry name" value="ATP-DEPENDENT RNA HELICASE"/>
    <property type="match status" value="1"/>
</dbReference>
<dbReference type="InterPro" id="IPR056245">
    <property type="entry name" value="KH_DEAH11/12"/>
</dbReference>
<evidence type="ECO:0000256" key="20">
    <source>
        <dbReference type="SAM" id="MobiDB-lite"/>
    </source>
</evidence>
<dbReference type="InterPro" id="IPR056248">
    <property type="entry name" value="RBD_DEAH11/12"/>
</dbReference>
<dbReference type="GO" id="GO:0003724">
    <property type="term" value="F:RNA helicase activity"/>
    <property type="evidence" value="ECO:0007669"/>
    <property type="project" value="UniProtKB-EC"/>
</dbReference>
<evidence type="ECO:0000256" key="11">
    <source>
        <dbReference type="ARBA" id="ARBA00022801"/>
    </source>
</evidence>
<dbReference type="PANTHER" id="PTHR18934:SF224">
    <property type="entry name" value="ATP-DEPENDENT RNA HELICASE DEAH12, CHLOROPLASTIC-LIKE"/>
    <property type="match status" value="1"/>
</dbReference>
<evidence type="ECO:0000256" key="1">
    <source>
        <dbReference type="ARBA" id="ARBA00004123"/>
    </source>
</evidence>
<dbReference type="InterPro" id="IPR001650">
    <property type="entry name" value="Helicase_C-like"/>
</dbReference>
<dbReference type="Gene3D" id="3.30.40.10">
    <property type="entry name" value="Zinc/RING finger domain, C3HC4 (zinc finger)"/>
    <property type="match status" value="1"/>
</dbReference>
<dbReference type="CDD" id="cd17917">
    <property type="entry name" value="DEXHc_RHA-like"/>
    <property type="match status" value="1"/>
</dbReference>
<dbReference type="PROSITE" id="PS51194">
    <property type="entry name" value="HELICASE_CTER"/>
    <property type="match status" value="1"/>
</dbReference>
<keyword evidence="11" id="KW-0378">Hydrolase</keyword>
<dbReference type="SMART" id="SM00647">
    <property type="entry name" value="IBR"/>
    <property type="match status" value="1"/>
</dbReference>
<dbReference type="Pfam" id="PF10018">
    <property type="entry name" value="Med4"/>
    <property type="match status" value="1"/>
</dbReference>
<dbReference type="GO" id="GO:0006357">
    <property type="term" value="P:regulation of transcription by RNA polymerase II"/>
    <property type="evidence" value="ECO:0007669"/>
    <property type="project" value="InterPro"/>
</dbReference>
<evidence type="ECO:0000256" key="19">
    <source>
        <dbReference type="SAM" id="Coils"/>
    </source>
</evidence>
<dbReference type="PROSITE" id="PS00518">
    <property type="entry name" value="ZF_RING_1"/>
    <property type="match status" value="1"/>
</dbReference>
<dbReference type="OrthoDB" id="10009520at2759"/>
<comment type="caution">
    <text evidence="24">The sequence shown here is derived from an EMBL/GenBank/DDBJ whole genome shotgun (WGS) entry which is preliminary data.</text>
</comment>
<sequence>MHTPDSSSYNRRFPAPAMYSQHSCRPSTHRPYRPGCYSSNSELDRPPGSLHKRPNFVIELRSGNSGNRRINRYELNALIEKLPFCPRNLFVFTKGFVLGSLSYDQWSETLEVIVELWRMRLAGDHSFTPWVNRNVEVPSDEYELKDRVKIVFLEKLKGLLVKGEMLEKWEKKLGLVSDEINELLKLLKNRNSLRVCNEILKKREGLEKERDLIRKRIEEFKRGIECIIQEFEEKGYEDDEGLRVIKIGREFDWDKVHCLMTRECRRLDDGLPIFAFREQILGQIHYQQVTVLIGETGSGKSTQLVQFLADCGITGNGSIVCTQPRKLAANSLAQRVEQESEGCYEDTSIVCYPSYSSGHKFDSKVVFMTDHCLLQHYMVDKTLSKISCIIIDEAHERSLNTDLLLALIKNLLLQRFDLRLVIMSATADADQLADYFFGCRTFHVSGRTFPVDIKYVPCESTGCLGVGPISSYVYDVVKMVTEIHETEGEGTILAFLTSQIEVEWACEKCQASSAVVLPLHGKLSCEEQHRVFLSYPGKRKVIFTTNVAETSLTIPGVKYVVDSGMVKESRFDPGTCMSILRICNVSQSSAKQRAGRAGRTEPGTCYRLYSESDFEGMPRHQEPEIRKVHLGVAVLRILALGIKNVQDFDFVDAPSPKAIEMATRNLVQLGAVRQKDDAYELTTDGHKIIKLGIEPRLGKLILSCFHQLLGREGVVLAAVMANSSSIFCRVGSEGDKLKSDCLKVQFCHPNGDLFTLLSVYREWEAVSKERKNAWCWDNSINAKSMRRCQETVQEFEACLQSELNTIIASYWRWDPQVHTEHDETLKSIILSSLAENVAMYSGYDQLGYEVALSGKYIQLHPSCSLLNFDRRPTWVVFGEILAAAKEYLICVTAFEFSSLSTLSPSPLFNFLEMDAQKLEKKVLTGFGSMLLKRFCGKSNSSVNNLVSRIRTKYMDERIGIQVNFDKNEVLLYASSSDMESVSGQVTDALEYESKLLQNECLEKCLFSGGSAASALVALFGAGAIVKHLELKKRFLAVDIFHSNTKAVDDKELLVFLERNTSGDICAVQKSSGMGHDNEENRWGRVTFFSPDAAKQATLMNQVECSGGFLKVVPSRSVFSNDQKQFSSVLRARVNWPRRCSNGVGIVKCEPNDVAFMVNDFSRVMIGGLFIRSKSSNKFFDSVVISGLNTDLSEPEIFEVLSAATDRKILDFFLVRGNAVENPPAAACEEALRREISPLMPKKLPFVQSVRVQVFQPEPKDTYMRAAIIFDGSLHLEAAQALEHIDGKVLSGCLPWQKIRCQQLFHSSVSCPAPVYRVIKNQLDSLLARLQRREGVECNLERNENGSYRVKISATATKIVAELRRPLEQLMKGKIVDHVGISPTVVQLLFSREGTNITQMVQQETGTYILFDRHRLSVRIFGSSDKIDMAERRFVNSLLALHESKQLEVHLRGGLLPLDLMKRVVRRFGPDLNGLKLKVPDAEFSLNTRRHCISIKGTKEMKQKVEEIISEIAQTSDRRMDDEADCPICLCELEDAYRLEGCNHFFCRSCLLEQCDSAIRSREGFPLLCMLKGCGTHILVSDLRSLLSSEKLEELFRASLGAFVAASGGRYRFCPSPDCPSVYHVAESGEVGVPFACGACYVETCTSCHLEYHPYISCDKYKEFKDDPDFSLKEWCKGKENVKNCPVCGFTIEKVDGCNHIESIFQFLNHFPGRPFSVQSRSISPGVLKMLQNVQHQLLQSPARLGLPTPSSPSLQNPNLTSKFSSQVSQPHQPHQHANILTTTTTSSTLLPLLPPLSRAQSLLIQMASLASKLFEVSPNRAHWLSAFRGSLPSFLPSTVPVPRDSSPSSSKEILSVFTSLQTQLFKAVAELQEILDLQDEKQNVIREIRSKDSSILAFANKLKEAERVLDMLVDDYSDYRRPKRAKLENDTEESSVTTVATQLKLSDILSYAHRISYTTFAPPEFGSGQAPLRGALPPAPQDEQMRASQLYNFAYLDIGLPKTDEGKKIVEPLIEPLAETNLLQGLVPPNIVVPSGWKPGMPVELPTDLPLPPPGWKPGDPIALPPMDSLSLPPNVEETPARPVPPPGLPRMPEPIQVRHVQLDIEDDSSEYSSDDASSDSED</sequence>
<dbReference type="Pfam" id="PF07717">
    <property type="entry name" value="OB_NTP_bind"/>
    <property type="match status" value="1"/>
</dbReference>
<evidence type="ECO:0000256" key="10">
    <source>
        <dbReference type="ARBA" id="ARBA00022786"/>
    </source>
</evidence>
<organism evidence="24 25">
    <name type="scientific">Anisodus acutangulus</name>
    <dbReference type="NCBI Taxonomy" id="402998"/>
    <lineage>
        <taxon>Eukaryota</taxon>
        <taxon>Viridiplantae</taxon>
        <taxon>Streptophyta</taxon>
        <taxon>Embryophyta</taxon>
        <taxon>Tracheophyta</taxon>
        <taxon>Spermatophyta</taxon>
        <taxon>Magnoliopsida</taxon>
        <taxon>eudicotyledons</taxon>
        <taxon>Gunneridae</taxon>
        <taxon>Pentapetalae</taxon>
        <taxon>asterids</taxon>
        <taxon>lamiids</taxon>
        <taxon>Solanales</taxon>
        <taxon>Solanaceae</taxon>
        <taxon>Solanoideae</taxon>
        <taxon>Hyoscyameae</taxon>
        <taxon>Anisodus</taxon>
    </lineage>
</organism>
<dbReference type="PROSITE" id="PS00690">
    <property type="entry name" value="DEAH_ATP_HELICASE"/>
    <property type="match status" value="1"/>
</dbReference>
<evidence type="ECO:0000256" key="12">
    <source>
        <dbReference type="ARBA" id="ARBA00022806"/>
    </source>
</evidence>